<sequence>MEAPGSISTRGSLLSFADVTRGRLCMLLPVQQDVFCREGYICTLDFLHWCFHVLIFDALNFHPVDMLKPPIYGSSRSKTRGIGYGSFSVSFAGAKQRGRTFGRRRRPLMILRLGGRSGGELMLVDSPRILLT</sequence>
<evidence type="ECO:0000313" key="1">
    <source>
        <dbReference type="EMBL" id="GER46121.1"/>
    </source>
</evidence>
<dbReference type="EMBL" id="BKCP01007405">
    <property type="protein sequence ID" value="GER46121.1"/>
    <property type="molecule type" value="Genomic_DNA"/>
</dbReference>
<name>A0A5A7QQF3_STRAF</name>
<accession>A0A5A7QQF3</accession>
<gene>
    <name evidence="1" type="ORF">STAS_23122</name>
</gene>
<organism evidence="1 2">
    <name type="scientific">Striga asiatica</name>
    <name type="common">Asiatic witchweed</name>
    <name type="synonym">Buchnera asiatica</name>
    <dbReference type="NCBI Taxonomy" id="4170"/>
    <lineage>
        <taxon>Eukaryota</taxon>
        <taxon>Viridiplantae</taxon>
        <taxon>Streptophyta</taxon>
        <taxon>Embryophyta</taxon>
        <taxon>Tracheophyta</taxon>
        <taxon>Spermatophyta</taxon>
        <taxon>Magnoliopsida</taxon>
        <taxon>eudicotyledons</taxon>
        <taxon>Gunneridae</taxon>
        <taxon>Pentapetalae</taxon>
        <taxon>asterids</taxon>
        <taxon>lamiids</taxon>
        <taxon>Lamiales</taxon>
        <taxon>Orobanchaceae</taxon>
        <taxon>Buchnereae</taxon>
        <taxon>Striga</taxon>
    </lineage>
</organism>
<keyword evidence="2" id="KW-1185">Reference proteome</keyword>
<evidence type="ECO:0000313" key="2">
    <source>
        <dbReference type="Proteomes" id="UP000325081"/>
    </source>
</evidence>
<dbReference type="AlphaFoldDB" id="A0A5A7QQF3"/>
<proteinExistence type="predicted"/>
<protein>
    <submittedName>
        <fullName evidence="1">Nucleoside-triphosphatases</fullName>
    </submittedName>
</protein>
<comment type="caution">
    <text evidence="1">The sequence shown here is derived from an EMBL/GenBank/DDBJ whole genome shotgun (WGS) entry which is preliminary data.</text>
</comment>
<dbReference type="Proteomes" id="UP000325081">
    <property type="component" value="Unassembled WGS sequence"/>
</dbReference>
<reference evidence="2" key="1">
    <citation type="journal article" date="2019" name="Curr. Biol.">
        <title>Genome Sequence of Striga asiatica Provides Insight into the Evolution of Plant Parasitism.</title>
        <authorList>
            <person name="Yoshida S."/>
            <person name="Kim S."/>
            <person name="Wafula E.K."/>
            <person name="Tanskanen J."/>
            <person name="Kim Y.M."/>
            <person name="Honaas L."/>
            <person name="Yang Z."/>
            <person name="Spallek T."/>
            <person name="Conn C.E."/>
            <person name="Ichihashi Y."/>
            <person name="Cheong K."/>
            <person name="Cui S."/>
            <person name="Der J.P."/>
            <person name="Gundlach H."/>
            <person name="Jiao Y."/>
            <person name="Hori C."/>
            <person name="Ishida J.K."/>
            <person name="Kasahara H."/>
            <person name="Kiba T."/>
            <person name="Kim M.S."/>
            <person name="Koo N."/>
            <person name="Laohavisit A."/>
            <person name="Lee Y.H."/>
            <person name="Lumba S."/>
            <person name="McCourt P."/>
            <person name="Mortimer J.C."/>
            <person name="Mutuku J.M."/>
            <person name="Nomura T."/>
            <person name="Sasaki-Sekimoto Y."/>
            <person name="Seto Y."/>
            <person name="Wang Y."/>
            <person name="Wakatake T."/>
            <person name="Sakakibara H."/>
            <person name="Demura T."/>
            <person name="Yamaguchi S."/>
            <person name="Yoneyama K."/>
            <person name="Manabe R.I."/>
            <person name="Nelson D.C."/>
            <person name="Schulman A.H."/>
            <person name="Timko M.P."/>
            <person name="dePamphilis C.W."/>
            <person name="Choi D."/>
            <person name="Shirasu K."/>
        </authorList>
    </citation>
    <scope>NUCLEOTIDE SEQUENCE [LARGE SCALE GENOMIC DNA]</scope>
    <source>
        <strain evidence="2">cv. UVA1</strain>
    </source>
</reference>